<protein>
    <recommendedName>
        <fullName evidence="4">Nicotinamide riboside transporter PnuC</fullName>
    </recommendedName>
</protein>
<dbReference type="GO" id="GO:0034257">
    <property type="term" value="F:nicotinamide riboside transmembrane transporter activity"/>
    <property type="evidence" value="ECO:0007669"/>
    <property type="project" value="InterPro"/>
</dbReference>
<dbReference type="PANTHER" id="PTHR36122">
    <property type="entry name" value="NICOTINAMIDE RIBOSIDE TRANSPORTER PNUC"/>
    <property type="match status" value="1"/>
</dbReference>
<evidence type="ECO:0000313" key="12">
    <source>
        <dbReference type="Proteomes" id="UP000092695"/>
    </source>
</evidence>
<evidence type="ECO:0000256" key="4">
    <source>
        <dbReference type="ARBA" id="ARBA00017522"/>
    </source>
</evidence>
<evidence type="ECO:0000256" key="2">
    <source>
        <dbReference type="ARBA" id="ARBA00004651"/>
    </source>
</evidence>
<comment type="similarity">
    <text evidence="3">Belongs to the nicotinamide ribonucleoside (NR) uptake permease (TC 4.B.1) family.</text>
</comment>
<dbReference type="GO" id="GO:0005886">
    <property type="term" value="C:plasma membrane"/>
    <property type="evidence" value="ECO:0007669"/>
    <property type="project" value="UniProtKB-SubCell"/>
</dbReference>
<keyword evidence="7 10" id="KW-0812">Transmembrane</keyword>
<dbReference type="AlphaFoldDB" id="A0A193LLC0"/>
<feature type="transmembrane region" description="Helical" evidence="10">
    <location>
        <begin position="90"/>
        <end position="111"/>
    </location>
</feature>
<dbReference type="KEGG" id="woc:BA177_11725"/>
<evidence type="ECO:0000256" key="1">
    <source>
        <dbReference type="ARBA" id="ARBA00002672"/>
    </source>
</evidence>
<comment type="subcellular location">
    <subcellularLocation>
        <location evidence="2">Cell membrane</location>
        <topology evidence="2">Multi-pass membrane protein</topology>
    </subcellularLocation>
</comment>
<keyword evidence="12" id="KW-1185">Reference proteome</keyword>
<keyword evidence="9 10" id="KW-0472">Membrane</keyword>
<dbReference type="EMBL" id="CP016268">
    <property type="protein sequence ID" value="ANO53189.1"/>
    <property type="molecule type" value="Genomic_DNA"/>
</dbReference>
<feature type="transmembrane region" description="Helical" evidence="10">
    <location>
        <begin position="59"/>
        <end position="78"/>
    </location>
</feature>
<keyword evidence="6" id="KW-1003">Cell membrane</keyword>
<sequence>MPGSLLAELQAFSVLELISVVLAIAYLLLAIRQNIWCWYCAAISTACYVWIFIDARLYMESALHVFYLAMAVYGWYSWRHGARDRESLPVVVWTLGTHGKAVLGIIVLSSISGFLLQRYSDAVFPYIDSLTTWSAVWATFLVARKVLENWWYWLLIDAASMVIYWTRDLHLTSVLFAMYLVLIPFGLWSWVRSYRKSVAV</sequence>
<accession>A0A193LLC0</accession>
<dbReference type="InterPro" id="IPR006419">
    <property type="entry name" value="NMN_transpt_PnuC"/>
</dbReference>
<evidence type="ECO:0000256" key="8">
    <source>
        <dbReference type="ARBA" id="ARBA00022989"/>
    </source>
</evidence>
<evidence type="ECO:0000256" key="10">
    <source>
        <dbReference type="SAM" id="Phobius"/>
    </source>
</evidence>
<dbReference type="Proteomes" id="UP000092695">
    <property type="component" value="Chromosome"/>
</dbReference>
<dbReference type="NCBIfam" id="TIGR01528">
    <property type="entry name" value="NMN_trans_PnuC"/>
    <property type="match status" value="1"/>
</dbReference>
<proteinExistence type="inferred from homology"/>
<feature type="transmembrane region" description="Helical" evidence="10">
    <location>
        <begin position="173"/>
        <end position="191"/>
    </location>
</feature>
<evidence type="ECO:0000256" key="3">
    <source>
        <dbReference type="ARBA" id="ARBA00006669"/>
    </source>
</evidence>
<dbReference type="PANTHER" id="PTHR36122:SF2">
    <property type="entry name" value="NICOTINAMIDE RIBOSIDE TRANSPORTER PNUC"/>
    <property type="match status" value="1"/>
</dbReference>
<evidence type="ECO:0000256" key="6">
    <source>
        <dbReference type="ARBA" id="ARBA00022475"/>
    </source>
</evidence>
<keyword evidence="8 10" id="KW-1133">Transmembrane helix</keyword>
<evidence type="ECO:0000313" key="11">
    <source>
        <dbReference type="EMBL" id="ANO53189.1"/>
    </source>
</evidence>
<evidence type="ECO:0000256" key="9">
    <source>
        <dbReference type="ARBA" id="ARBA00023136"/>
    </source>
</evidence>
<dbReference type="STRING" id="1548547.BA177_11725"/>
<feature type="transmembrane region" description="Helical" evidence="10">
    <location>
        <begin position="36"/>
        <end position="53"/>
    </location>
</feature>
<feature type="transmembrane region" description="Helical" evidence="10">
    <location>
        <begin position="12"/>
        <end position="29"/>
    </location>
</feature>
<evidence type="ECO:0000256" key="7">
    <source>
        <dbReference type="ARBA" id="ARBA00022692"/>
    </source>
</evidence>
<organism evidence="11 12">
    <name type="scientific">Woeseia oceani</name>
    <dbReference type="NCBI Taxonomy" id="1548547"/>
    <lineage>
        <taxon>Bacteria</taxon>
        <taxon>Pseudomonadati</taxon>
        <taxon>Pseudomonadota</taxon>
        <taxon>Gammaproteobacteria</taxon>
        <taxon>Woeseiales</taxon>
        <taxon>Woeseiaceae</taxon>
        <taxon>Woeseia</taxon>
    </lineage>
</organism>
<gene>
    <name evidence="11" type="ORF">BA177_11725</name>
</gene>
<keyword evidence="5" id="KW-0813">Transport</keyword>
<dbReference type="Pfam" id="PF04973">
    <property type="entry name" value="NMN_transporter"/>
    <property type="match status" value="1"/>
</dbReference>
<evidence type="ECO:0000256" key="5">
    <source>
        <dbReference type="ARBA" id="ARBA00022448"/>
    </source>
</evidence>
<reference evidence="11 12" key="1">
    <citation type="submission" date="2016-06" db="EMBL/GenBank/DDBJ databases">
        <title>Complete genome sequence of a deep-branching marine Gamma Proteobacterium Woeseia oceani type strain XK5.</title>
        <authorList>
            <person name="Mu D."/>
            <person name="Du Z."/>
        </authorList>
    </citation>
    <scope>NUCLEOTIDE SEQUENCE [LARGE SCALE GENOMIC DNA]</scope>
    <source>
        <strain evidence="11 12">XK5</strain>
    </source>
</reference>
<comment type="function">
    <text evidence="1">Required for nicotinamide riboside transport across the inner membrane.</text>
</comment>
<name>A0A193LLC0_9GAMM</name>